<proteinExistence type="predicted"/>
<dbReference type="AlphaFoldDB" id="A0A6J1BM19"/>
<accession>A0A6J1BM19</accession>
<evidence type="ECO:0000313" key="1">
    <source>
        <dbReference type="Proteomes" id="UP000504621"/>
    </source>
</evidence>
<dbReference type="Proteomes" id="UP000504621">
    <property type="component" value="Unplaced"/>
</dbReference>
<evidence type="ECO:0000313" key="2">
    <source>
        <dbReference type="RefSeq" id="XP_021300516.1"/>
    </source>
</evidence>
<name>A0A6J1BM19_9ROSI</name>
<gene>
    <name evidence="2" type="primary">LOC110428921</name>
</gene>
<protein>
    <submittedName>
        <fullName evidence="2">Uncharacterized protein LOC110428921 isoform X1</fullName>
    </submittedName>
</protein>
<keyword evidence="1" id="KW-1185">Reference proteome</keyword>
<organism evidence="1 2">
    <name type="scientific">Herrania umbratica</name>
    <dbReference type="NCBI Taxonomy" id="108875"/>
    <lineage>
        <taxon>Eukaryota</taxon>
        <taxon>Viridiplantae</taxon>
        <taxon>Streptophyta</taxon>
        <taxon>Embryophyta</taxon>
        <taxon>Tracheophyta</taxon>
        <taxon>Spermatophyta</taxon>
        <taxon>Magnoliopsida</taxon>
        <taxon>eudicotyledons</taxon>
        <taxon>Gunneridae</taxon>
        <taxon>Pentapetalae</taxon>
        <taxon>rosids</taxon>
        <taxon>malvids</taxon>
        <taxon>Malvales</taxon>
        <taxon>Malvaceae</taxon>
        <taxon>Byttnerioideae</taxon>
        <taxon>Herrania</taxon>
    </lineage>
</organism>
<dbReference type="RefSeq" id="XP_021300516.1">
    <property type="nucleotide sequence ID" value="XM_021444841.1"/>
</dbReference>
<dbReference type="GeneID" id="110428921"/>
<reference evidence="2" key="1">
    <citation type="submission" date="2025-08" db="UniProtKB">
        <authorList>
            <consortium name="RefSeq"/>
        </authorList>
    </citation>
    <scope>IDENTIFICATION</scope>
    <source>
        <tissue evidence="2">Leaf</tissue>
    </source>
</reference>
<sequence>MRSWPNNAPSPSVPQLTTQIHYSILGGFVYPPHQNLSGLSSSSSFIISCVVRNSHPKASYLPKTKRAPHSISLVSVSVSSYSHQKIVPPSAFSGDALRFKEELFKKFNEI</sequence>